<name>F0WG21_9STRA</name>
<dbReference type="CDD" id="cd09272">
    <property type="entry name" value="RNase_HI_RT_Ty1"/>
    <property type="match status" value="1"/>
</dbReference>
<organism evidence="1">
    <name type="scientific">Albugo laibachii Nc14</name>
    <dbReference type="NCBI Taxonomy" id="890382"/>
    <lineage>
        <taxon>Eukaryota</taxon>
        <taxon>Sar</taxon>
        <taxon>Stramenopiles</taxon>
        <taxon>Oomycota</taxon>
        <taxon>Peronosporomycetes</taxon>
        <taxon>Albuginales</taxon>
        <taxon>Albuginaceae</taxon>
        <taxon>Albugo</taxon>
    </lineage>
</organism>
<reference evidence="1" key="1">
    <citation type="journal article" date="2011" name="PLoS Biol.">
        <title>Gene gain and loss during evolution of obligate parasitism in the white rust pathogen of Arabidopsis thaliana.</title>
        <authorList>
            <person name="Kemen E."/>
            <person name="Gardiner A."/>
            <person name="Schultz-Larsen T."/>
            <person name="Kemen A.C."/>
            <person name="Balmuth A.L."/>
            <person name="Robert-Seilaniantz A."/>
            <person name="Bailey K."/>
            <person name="Holub E."/>
            <person name="Studholme D.J."/>
            <person name="Maclean D."/>
            <person name="Jones J.D."/>
        </authorList>
    </citation>
    <scope>NUCLEOTIDE SEQUENCE</scope>
</reference>
<reference evidence="1" key="2">
    <citation type="submission" date="2011-02" db="EMBL/GenBank/DDBJ databases">
        <authorList>
            <person name="MacLean D."/>
        </authorList>
    </citation>
    <scope>NUCLEOTIDE SEQUENCE</scope>
</reference>
<sequence length="236" mass="25935">MSALEMRDLGVVKKFLGLRISLDEEVEYVLDQEMSFDLLLKKYGLETTNGVRAPIVQECNDYNYQEPEALTVMAVNGNESVNEFQSLVGWTTRYSAVGLVVKYLVAIEMPRVRFPDGALYFTKFPCCLSPLTNAQAYNGRLEEGVGGASSGDVKIESCRGADFAADKSDRKSVWGCVVMIGGAVVSWSCKNQTVLSQSTIKADLIAASQAGRELLGLNDLFQELGLKIAEQMKMKM</sequence>
<dbReference type="AlphaFoldDB" id="F0WG21"/>
<proteinExistence type="predicted"/>
<gene>
    <name evidence="1" type="primary">AlNc14C87G5553</name>
    <name evidence="1" type="ORF">ALNC14_062980</name>
</gene>
<dbReference type="HOGENOM" id="CLU_001650_6_0_1"/>
<evidence type="ECO:0000313" key="1">
    <source>
        <dbReference type="EMBL" id="CCA20155.1"/>
    </source>
</evidence>
<dbReference type="EMBL" id="FR824132">
    <property type="protein sequence ID" value="CCA20155.1"/>
    <property type="molecule type" value="Genomic_DNA"/>
</dbReference>
<accession>F0WG21</accession>
<protein>
    <submittedName>
        <fullName evidence="1">Copiatype polyprotein putative</fullName>
    </submittedName>
</protein>